<dbReference type="PRINTS" id="PR00380">
    <property type="entry name" value="KINESINHEAVY"/>
</dbReference>
<dbReference type="SUPFAM" id="SSF52540">
    <property type="entry name" value="P-loop containing nucleoside triphosphate hydrolases"/>
    <property type="match status" value="1"/>
</dbReference>
<dbReference type="InterPro" id="IPR027417">
    <property type="entry name" value="P-loop_NTPase"/>
</dbReference>
<feature type="region of interest" description="Disordered" evidence="3">
    <location>
        <begin position="842"/>
        <end position="896"/>
    </location>
</feature>
<dbReference type="InterPro" id="IPR027640">
    <property type="entry name" value="Kinesin-like_fam"/>
</dbReference>
<evidence type="ECO:0000313" key="6">
    <source>
        <dbReference type="Proteomes" id="UP000654075"/>
    </source>
</evidence>
<sequence>MASAPPLPLPDAAWRGGGGGDAGGGCSGGDVAGGGGPWCGFSTSPRGSPTNPGISTSWQEEASQEARLAQGTHEVQLLNERASRADEERRRCLEATRSLKGPIRIMGRVRPALQGEEMDEGCLRVISKQQLEVMIEPRALLTEQLLRNRRKTTGGIRDSAGCKSASVLSEADSLDHSKAAVETKTFYFDDLFDQDASDDDIFAAVRDELDAAVDGEAVCILAYGATGSGKTHTVSNLAERAALELERQAVALAKGGVKMDITVQIVEIYKEQLRDLLGQGGERPGPNSEPPRLKLSVSSSGTTLLGAASRTICADVSGGIAPHLAEALRIGQAQRATSSTAVHGRSSRSHLVMTLFLTIRDAGCGVVKREGKLSLVDLAGCERLKRSEAVGERRCEAQHINRSLSALADVISAKERRVSHVPYRNSKLTQLLQDALGGAQQCRTVVIVALPPTRENLNDTTHSLQFSSRLTALGLPQVVSRRSLKGSDSSGFPLRRFPSVPAESGNVRDQLLLEVSRWRTQYEKAQAQTDKYRTELQLKEEQLREEKRRVAELVARGVASDQFERSRAQIFNGFADLNQRIQHVVETTLDGSNRGSASGARSPSPVPRDEERRPEERRPGRRREVEQRPWGSTILSVSAMSEALGATKSAASSRPQQQTLSLQQDATPVSQEQSDQAQSRARSGARAGLFGAPAPSRRKMQQPVLRTSRSAGSEPSSGLTRPAVSWDNSVANEFPAAVPQIARGSLATQRHISPGAVSVSADRGGAAYNSAPRLLAGRRPMAGGGSSEQLSPWKDGHGATRPEGSAEPLACGSAPAGGAAMAFPRPLKAASPSVEVPTLARAHLTGTDQRADTSTPFRGSKGARVSPSTPASSPPAWKGPPVPQNRPSWVGPLKFGGEVGEWEDERQVRWQEHTDVKAAPVSFDLSPPRAADSPSPSENETKCFKPKSGSGGGPFRPKPNAQMRSASPSSPSQNVSPGGSAQGSGVPVFALSPRAADQPWPMSPLTAKGGRGCDSPGAPDEASGGPSAPIAPTSPSPLAAEERAAEESPPPMQRPRSTSAHRRTITPREYIVEVISEARARELTSMDPRLGGQVGGSLCESPRSSRQCPPSPALLLCPGRDEEEEMDDTDDIIGHGVFLGAGNSNRPGSDHEGSVSPSSDEGEIRDRLKQSLQLRLGAEMRRREAAAVAAATSRPPPSASATAGSRASPRGFRGTSPGGVGVGVRSPLTDRARGKRTLPEAALRAPRSDRATSYSSSPPRPRIFSSIATTAAHPYPAARVHQVGSRGSLAATASAAATAIRSGRVGRVGSSTARGLTATPQRRYAPVLSLRSLAADLLPFRQ</sequence>
<dbReference type="GO" id="GO:0007018">
    <property type="term" value="P:microtubule-based movement"/>
    <property type="evidence" value="ECO:0007669"/>
    <property type="project" value="InterPro"/>
</dbReference>
<dbReference type="OMA" id="CEAQHIN"/>
<gene>
    <name evidence="5" type="ORF">PGLA1383_LOCUS47955</name>
</gene>
<feature type="compositionally biased region" description="Low complexity" evidence="3">
    <location>
        <begin position="1186"/>
        <end position="1215"/>
    </location>
</feature>
<dbReference type="PANTHER" id="PTHR47972:SF28">
    <property type="entry name" value="KINESIN-LIKE PROTEIN KLP-3"/>
    <property type="match status" value="1"/>
</dbReference>
<feature type="compositionally biased region" description="Low complexity" evidence="3">
    <location>
        <begin position="591"/>
        <end position="603"/>
    </location>
</feature>
<feature type="compositionally biased region" description="Low complexity" evidence="3">
    <location>
        <begin position="965"/>
        <end position="979"/>
    </location>
</feature>
<feature type="domain" description="Kinesin motor" evidence="4">
    <location>
        <begin position="102"/>
        <end position="473"/>
    </location>
</feature>
<feature type="compositionally biased region" description="Polar residues" evidence="3">
    <location>
        <begin position="41"/>
        <end position="59"/>
    </location>
</feature>
<evidence type="ECO:0000259" key="4">
    <source>
        <dbReference type="PROSITE" id="PS50067"/>
    </source>
</evidence>
<dbReference type="SMART" id="SM00129">
    <property type="entry name" value="KISc"/>
    <property type="match status" value="1"/>
</dbReference>
<feature type="region of interest" description="Disordered" evidence="3">
    <location>
        <begin position="772"/>
        <end position="812"/>
    </location>
</feature>
<dbReference type="Proteomes" id="UP000654075">
    <property type="component" value="Unassembled WGS sequence"/>
</dbReference>
<dbReference type="GO" id="GO:0005524">
    <property type="term" value="F:ATP binding"/>
    <property type="evidence" value="ECO:0007669"/>
    <property type="project" value="UniProtKB-UniRule"/>
</dbReference>
<feature type="region of interest" description="Disordered" evidence="3">
    <location>
        <begin position="919"/>
        <end position="1065"/>
    </location>
</feature>
<keyword evidence="2" id="KW-0175">Coiled coil</keyword>
<comment type="caution">
    <text evidence="5">The sequence shown here is derived from an EMBL/GenBank/DDBJ whole genome shotgun (WGS) entry which is preliminary data.</text>
</comment>
<feature type="region of interest" description="Disordered" evidence="3">
    <location>
        <begin position="1"/>
        <end position="59"/>
    </location>
</feature>
<feature type="compositionally biased region" description="Polar residues" evidence="3">
    <location>
        <begin position="649"/>
        <end position="669"/>
    </location>
</feature>
<dbReference type="GO" id="GO:0003777">
    <property type="term" value="F:microtubule motor activity"/>
    <property type="evidence" value="ECO:0007669"/>
    <property type="project" value="InterPro"/>
</dbReference>
<keyword evidence="1" id="KW-0547">Nucleotide-binding</keyword>
<feature type="coiled-coil region" evidence="2">
    <location>
        <begin position="508"/>
        <end position="556"/>
    </location>
</feature>
<feature type="region of interest" description="Disordered" evidence="3">
    <location>
        <begin position="587"/>
        <end position="723"/>
    </location>
</feature>
<protein>
    <recommendedName>
        <fullName evidence="4">Kinesin motor domain-containing protein</fullName>
    </recommendedName>
</protein>
<dbReference type="GO" id="GO:0008017">
    <property type="term" value="F:microtubule binding"/>
    <property type="evidence" value="ECO:0007669"/>
    <property type="project" value="InterPro"/>
</dbReference>
<dbReference type="InterPro" id="IPR001752">
    <property type="entry name" value="Kinesin_motor_dom"/>
</dbReference>
<feature type="binding site" evidence="1">
    <location>
        <begin position="224"/>
        <end position="231"/>
    </location>
    <ligand>
        <name>ATP</name>
        <dbReference type="ChEBI" id="CHEBI:30616"/>
    </ligand>
</feature>
<dbReference type="PROSITE" id="PS50067">
    <property type="entry name" value="KINESIN_MOTOR_2"/>
    <property type="match status" value="1"/>
</dbReference>
<dbReference type="GO" id="GO:0015630">
    <property type="term" value="C:microtubule cytoskeleton"/>
    <property type="evidence" value="ECO:0007669"/>
    <property type="project" value="TreeGrafter"/>
</dbReference>
<feature type="region of interest" description="Disordered" evidence="3">
    <location>
        <begin position="1185"/>
        <end position="1262"/>
    </location>
</feature>
<keyword evidence="1" id="KW-0505">Motor protein</keyword>
<feature type="compositionally biased region" description="Polar residues" evidence="3">
    <location>
        <begin position="846"/>
        <end position="857"/>
    </location>
</feature>
<dbReference type="Gene3D" id="3.40.850.10">
    <property type="entry name" value="Kinesin motor domain"/>
    <property type="match status" value="1"/>
</dbReference>
<dbReference type="PANTHER" id="PTHR47972">
    <property type="entry name" value="KINESIN-LIKE PROTEIN KLP-3"/>
    <property type="match status" value="1"/>
</dbReference>
<name>A0A813H2N7_POLGL</name>
<reference evidence="5" key="1">
    <citation type="submission" date="2021-02" db="EMBL/GenBank/DDBJ databases">
        <authorList>
            <person name="Dougan E. K."/>
            <person name="Rhodes N."/>
            <person name="Thang M."/>
            <person name="Chan C."/>
        </authorList>
    </citation>
    <scope>NUCLEOTIDE SEQUENCE</scope>
</reference>
<evidence type="ECO:0000256" key="1">
    <source>
        <dbReference type="PROSITE-ProRule" id="PRU00283"/>
    </source>
</evidence>
<feature type="compositionally biased region" description="Gly residues" evidence="3">
    <location>
        <begin position="15"/>
        <end position="38"/>
    </location>
</feature>
<proteinExistence type="inferred from homology"/>
<organism evidence="5 6">
    <name type="scientific">Polarella glacialis</name>
    <name type="common">Dinoflagellate</name>
    <dbReference type="NCBI Taxonomy" id="89957"/>
    <lineage>
        <taxon>Eukaryota</taxon>
        <taxon>Sar</taxon>
        <taxon>Alveolata</taxon>
        <taxon>Dinophyceae</taxon>
        <taxon>Suessiales</taxon>
        <taxon>Suessiaceae</taxon>
        <taxon>Polarella</taxon>
    </lineage>
</organism>
<evidence type="ECO:0000256" key="3">
    <source>
        <dbReference type="SAM" id="MobiDB-lite"/>
    </source>
</evidence>
<evidence type="ECO:0000256" key="2">
    <source>
        <dbReference type="SAM" id="Coils"/>
    </source>
</evidence>
<evidence type="ECO:0000313" key="5">
    <source>
        <dbReference type="EMBL" id="CAE8631956.1"/>
    </source>
</evidence>
<feature type="compositionally biased region" description="Low complexity" evidence="3">
    <location>
        <begin position="670"/>
        <end position="687"/>
    </location>
</feature>
<feature type="compositionally biased region" description="Polar residues" evidence="3">
    <location>
        <begin position="704"/>
        <end position="719"/>
    </location>
</feature>
<feature type="region of interest" description="Disordered" evidence="3">
    <location>
        <begin position="277"/>
        <end position="297"/>
    </location>
</feature>
<keyword evidence="6" id="KW-1185">Reference proteome</keyword>
<keyword evidence="1" id="KW-0067">ATP-binding</keyword>
<dbReference type="Pfam" id="PF00225">
    <property type="entry name" value="Kinesin"/>
    <property type="match status" value="1"/>
</dbReference>
<feature type="compositionally biased region" description="Low complexity" evidence="3">
    <location>
        <begin position="866"/>
        <end position="876"/>
    </location>
</feature>
<dbReference type="EMBL" id="CAJNNV010030256">
    <property type="protein sequence ID" value="CAE8631956.1"/>
    <property type="molecule type" value="Genomic_DNA"/>
</dbReference>
<feature type="compositionally biased region" description="Low complexity" evidence="3">
    <location>
        <begin position="1253"/>
        <end position="1262"/>
    </location>
</feature>
<feature type="compositionally biased region" description="Low complexity" evidence="3">
    <location>
        <begin position="926"/>
        <end position="937"/>
    </location>
</feature>
<feature type="compositionally biased region" description="Low complexity" evidence="3">
    <location>
        <begin position="1022"/>
        <end position="1039"/>
    </location>
</feature>
<dbReference type="InterPro" id="IPR036961">
    <property type="entry name" value="Kinesin_motor_dom_sf"/>
</dbReference>
<feature type="compositionally biased region" description="Basic and acidic residues" evidence="3">
    <location>
        <begin position="607"/>
        <end position="627"/>
    </location>
</feature>
<accession>A0A813H2N7</accession>
<feature type="region of interest" description="Disordered" evidence="3">
    <location>
        <begin position="1138"/>
        <end position="1165"/>
    </location>
</feature>
<comment type="similarity">
    <text evidence="1">Belongs to the TRAFAC class myosin-kinesin ATPase superfamily. Kinesin family.</text>
</comment>
<dbReference type="OrthoDB" id="436475at2759"/>